<dbReference type="PANTHER" id="PTHR45431">
    <property type="entry name" value="RHODANESE-LIKE DOMAIN-CONTAINING PROTEIN 15, CHLOROPLASTIC"/>
    <property type="match status" value="1"/>
</dbReference>
<dbReference type="GO" id="GO:0004792">
    <property type="term" value="F:thiosulfate-cyanide sulfurtransferase activity"/>
    <property type="evidence" value="ECO:0007669"/>
    <property type="project" value="InterPro"/>
</dbReference>
<name>A0A1Q5PV94_9ACTO</name>
<accession>A0A1Q5PV94</accession>
<dbReference type="InterPro" id="IPR001307">
    <property type="entry name" value="Thiosulphate_STrfase_CS"/>
</dbReference>
<dbReference type="Proteomes" id="UP000185612">
    <property type="component" value="Unassembled WGS sequence"/>
</dbReference>
<dbReference type="Pfam" id="PF00581">
    <property type="entry name" value="Rhodanese"/>
    <property type="match status" value="1"/>
</dbReference>
<dbReference type="Gene3D" id="3.40.250.10">
    <property type="entry name" value="Rhodanese-like domain"/>
    <property type="match status" value="1"/>
</dbReference>
<comment type="caution">
    <text evidence="2">The sequence shown here is derived from an EMBL/GenBank/DDBJ whole genome shotgun (WGS) entry which is preliminary data.</text>
</comment>
<dbReference type="PROSITE" id="PS51257">
    <property type="entry name" value="PROKAR_LIPOPROTEIN"/>
    <property type="match status" value="1"/>
</dbReference>
<dbReference type="SMART" id="SM00450">
    <property type="entry name" value="RHOD"/>
    <property type="match status" value="1"/>
</dbReference>
<sequence length="164" mass="16839">MSPMSRLGRALYVATVVVTVAACSGQDTVTQNAYVSSEIVTVGSADPLATSTPPPAGAGIEWTGDHVAADTFAAAIDAGAQILDVRTPDEFAQGHIPGAHNLDLTAPDFMSQVKELDPAGLYAVYCRSGNRSRTAIEVLRAEGITQTVGLAGGVGAWPGQLITD</sequence>
<proteinExistence type="predicted"/>
<dbReference type="STRING" id="52770.BSZ40_07375"/>
<keyword evidence="3" id="KW-1185">Reference proteome</keyword>
<dbReference type="PROSITE" id="PS00380">
    <property type="entry name" value="RHODANESE_1"/>
    <property type="match status" value="1"/>
</dbReference>
<dbReference type="EMBL" id="MQVS01000007">
    <property type="protein sequence ID" value="OKL51379.1"/>
    <property type="molecule type" value="Genomic_DNA"/>
</dbReference>
<evidence type="ECO:0000313" key="3">
    <source>
        <dbReference type="Proteomes" id="UP000185612"/>
    </source>
</evidence>
<dbReference type="AlphaFoldDB" id="A0A1Q5PV94"/>
<dbReference type="CDD" id="cd00158">
    <property type="entry name" value="RHOD"/>
    <property type="match status" value="1"/>
</dbReference>
<reference evidence="3" key="1">
    <citation type="submission" date="2016-12" db="EMBL/GenBank/DDBJ databases">
        <authorList>
            <person name="Meng X."/>
        </authorList>
    </citation>
    <scope>NUCLEOTIDE SEQUENCE [LARGE SCALE GENOMIC DNA]</scope>
    <source>
        <strain evidence="3">DSM 20732</strain>
    </source>
</reference>
<protein>
    <recommendedName>
        <fullName evidence="1">Rhodanese domain-containing protein</fullName>
    </recommendedName>
</protein>
<dbReference type="InParanoid" id="A0A1Q5PV94"/>
<feature type="domain" description="Rhodanese" evidence="1">
    <location>
        <begin position="76"/>
        <end position="163"/>
    </location>
</feature>
<evidence type="ECO:0000259" key="1">
    <source>
        <dbReference type="PROSITE" id="PS50206"/>
    </source>
</evidence>
<evidence type="ECO:0000313" key="2">
    <source>
        <dbReference type="EMBL" id="OKL51379.1"/>
    </source>
</evidence>
<dbReference type="PANTHER" id="PTHR45431:SF3">
    <property type="entry name" value="RHODANESE-LIKE DOMAIN-CONTAINING PROTEIN 15, CHLOROPLASTIC"/>
    <property type="match status" value="1"/>
</dbReference>
<gene>
    <name evidence="2" type="ORF">BSZ40_07375</name>
</gene>
<dbReference type="InterPro" id="IPR036873">
    <property type="entry name" value="Rhodanese-like_dom_sf"/>
</dbReference>
<organism evidence="2 3">
    <name type="scientific">Buchananella hordeovulneris</name>
    <dbReference type="NCBI Taxonomy" id="52770"/>
    <lineage>
        <taxon>Bacteria</taxon>
        <taxon>Bacillati</taxon>
        <taxon>Actinomycetota</taxon>
        <taxon>Actinomycetes</taxon>
        <taxon>Actinomycetales</taxon>
        <taxon>Actinomycetaceae</taxon>
        <taxon>Buchananella</taxon>
    </lineage>
</organism>
<dbReference type="InterPro" id="IPR052367">
    <property type="entry name" value="Thiosulfate_ST/Rhodanese-like"/>
</dbReference>
<dbReference type="InterPro" id="IPR001763">
    <property type="entry name" value="Rhodanese-like_dom"/>
</dbReference>
<dbReference type="SUPFAM" id="SSF52821">
    <property type="entry name" value="Rhodanese/Cell cycle control phosphatase"/>
    <property type="match status" value="1"/>
</dbReference>
<dbReference type="PROSITE" id="PS50206">
    <property type="entry name" value="RHODANESE_3"/>
    <property type="match status" value="1"/>
</dbReference>